<keyword evidence="10" id="KW-1185">Reference proteome</keyword>
<sequence>MSCDDGLDGHSDVKELLNEAKHDEEIDSINCLFNSDEFISKPIKSEKCGIDENIIQIHHSFGYDCCSKMFNICAADDHTVVYAAGSYINMFDINNGSLKFRKCAGNGGIGHITKNPVLNHLAVGENCNNPLIIVYEWPTFEIISVLRGSAVRQNNWLTYRYLIKNGNYLCSQGGEPDNTLTIWDWKESKIVLRAKSHDQNVDICRFSNFIPDHLVTAGSGHIQFWKMANTFTGLKLQGRLGRFGKTEISDVVGIFSMPDEKVISGCKWGNILVWDEEIINLQVMRKGRKPCHLAPIIMFLYSEHDMELTSVSMDGTIKFWYYRTINTADPPEKDRVLEMEPSFTINVQDSVGVAKIMGMCKVNENPNSFDYFIQDGNGGMWLADIRVAANTKPLQRLAKFHGDKITSLQASPIGYFIATVSLDGWFHVYDVANKKLIYMHDFKVPVTSLIWLPLKIASTGNVFVIGFKTGILKLVAVPLADITEEQPSKLIEIQSSKPHTSDIGYLTVNRSATVLISGSNDCSIFVYEILTEPIKLNPIGMYPLFGKVNFIYWKPSELQTALVSCSSGHIVEVDVPTSRPAYTKKSFLLKLESRIIETENIKSEIDHDRYMTGVERTQKEKTCEKAEQLRMRKEKNTGKVIDENMFLGDSNEHSDPSKRFVSPSPSPVLFAIYTPSEKTLWVSIDDCNAGNLYEYDFKTQGPINTTIIPGKNSTPLTAIEMIGIDPLTVLMGFADGSIRVTNVNIDDLSNLSNYIEYSIHDNKLGRVKKLCFSQDNCMMYTYGDDGNIFSFMFQCNNSDIEKNSIPVSKFPRSPEFMNHNILQTEEDLKLSLEERKINKEKHKAMNLANQEKDKISCILHELKEKFKLLLNSNKSLPESLQFPDNYFQFDERINRSLIEEAESEMNKLHLKFAFDYEKSLLGLKKLKSYFVDQIITTKFKVKAISKDIEVKSIYHEVRHNLFSSLMEEFASKKHSKQHLEKIKDRNAIRRRKSTVVDKTTDNPIHKVTESEIFLRNVREIYQSLPKKIQSAIDKFAARIDFENKEILKIKSMQNDKPDNTKDEEEAVLDNAWETIGNFNLKTASDFKPSNDKIISIEDKFQQYLHVRDEVHNLKSTFNKKVFDLKHQKIKLIHDYKQFKYDISEIQNELGSPEIITPTDFPEVIADKSIDPHLIDSFKPIHHLDPMHLILNSKKSDLYSKICINEFHENSTHLETIMQTMRIEKLKHKHMCLHESMLTKINIFDDHLTMLEEIRKNVKLRITFLELFALTLEEELLVLYDYDLVEKEYLYNVYLITIKQNDKINQALTIREEIKYYNKIIQNKLNQLVDIQHTFDMEVRNDDFAKHLRKIFKKKLRVPKAKSDDEDDDESFSSSSDESEFDSEPEFVKNGSGESLTKMGRLTVFDENILPEGCDKKLFALTFELRSQRNEIELAIEKTKIKAELSNKSLSLAEAELIMIENELKKNIDVLEAYQIEKQLKLNDIETTIVLKKSQTTKSRLLKNSILVYGNVMQVLTNRVAELKKEIEEIKDTFKDEKLLAKQLRTEINVMEHVLKKIKVAIRDEMIKKFKMETDWSFLDDMEMAIINCMIIQAKSNVEEAKERFIKEVKLMENQIRAHQEMLTDLLGANTVKTITLKGVREGIQQLQQCLSVQEKNNKTIEDLSMDSSYISDMANLKDVFDTLSKRKQSICKEIDSLKYKGKMFPPIAKQPCAGTNAKLDQSSSVDRVQRLFSSTPSLVQEETEDSWTTDQDDEEQVYNMEFNVEPKMSASSKQSSSRLTKQSLHYDGFENVHEECSYDENQWTRYSDDDDDENGVIMAATVGDLAHRDVYSQLIMTEVGRSGSSDDEGSPDDDAEPYNPKQRNERANDNDSENGPRMNL</sequence>
<evidence type="ECO:0000256" key="1">
    <source>
        <dbReference type="ARBA" id="ARBA00004430"/>
    </source>
</evidence>
<evidence type="ECO:0000256" key="4">
    <source>
        <dbReference type="ARBA" id="ARBA00022737"/>
    </source>
</evidence>
<keyword evidence="2" id="KW-0963">Cytoplasm</keyword>
<evidence type="ECO:0000256" key="6">
    <source>
        <dbReference type="ARBA" id="ARBA00023212"/>
    </source>
</evidence>
<evidence type="ECO:0000256" key="9">
    <source>
        <dbReference type="SAM" id="MobiDB-lite"/>
    </source>
</evidence>
<feature type="coiled-coil region" evidence="8">
    <location>
        <begin position="1594"/>
        <end position="1621"/>
    </location>
</feature>
<feature type="coiled-coil region" evidence="8">
    <location>
        <begin position="830"/>
        <end position="865"/>
    </location>
</feature>
<proteinExistence type="predicted"/>
<dbReference type="InterPro" id="IPR015943">
    <property type="entry name" value="WD40/YVTN_repeat-like_dom_sf"/>
</dbReference>
<dbReference type="GO" id="GO:0005930">
    <property type="term" value="C:axoneme"/>
    <property type="evidence" value="ECO:0007669"/>
    <property type="project" value="UniProtKB-SubCell"/>
</dbReference>
<evidence type="ECO:0000256" key="8">
    <source>
        <dbReference type="SAM" id="Coils"/>
    </source>
</evidence>
<feature type="compositionally biased region" description="Acidic residues" evidence="9">
    <location>
        <begin position="1363"/>
        <end position="1384"/>
    </location>
</feature>
<feature type="region of interest" description="Disordered" evidence="9">
    <location>
        <begin position="1361"/>
        <end position="1393"/>
    </location>
</feature>
<dbReference type="SUPFAM" id="SSF50998">
    <property type="entry name" value="Quinoprotein alcohol dehydrogenase-like"/>
    <property type="match status" value="1"/>
</dbReference>
<evidence type="ECO:0000313" key="10">
    <source>
        <dbReference type="Proteomes" id="UP000694846"/>
    </source>
</evidence>
<keyword evidence="5 8" id="KW-0175">Coiled coil</keyword>
<protein>
    <submittedName>
        <fullName evidence="11">Cilia- and flagella-associated protein 44-like</fullName>
    </submittedName>
</protein>
<name>A0A8B8G8Y3_9HEMI</name>
<dbReference type="PANTHER" id="PTHR14885">
    <property type="entry name" value="CILIA- AND FLAGELLA-ASSOCIATED PROTEIN 43-RELATED"/>
    <property type="match status" value="1"/>
</dbReference>
<comment type="subcellular location">
    <subcellularLocation>
        <location evidence="1">Cytoplasm</location>
        <location evidence="1">Cytoskeleton</location>
        <location evidence="1">Cilium axoneme</location>
    </subcellularLocation>
</comment>
<keyword evidence="4" id="KW-0677">Repeat</keyword>
<feature type="coiled-coil region" evidence="8">
    <location>
        <begin position="1512"/>
        <end position="1546"/>
    </location>
</feature>
<evidence type="ECO:0000256" key="7">
    <source>
        <dbReference type="ARBA" id="ARBA00023273"/>
    </source>
</evidence>
<feature type="region of interest" description="Disordered" evidence="9">
    <location>
        <begin position="1837"/>
        <end position="1880"/>
    </location>
</feature>
<evidence type="ECO:0000313" key="11">
    <source>
        <dbReference type="RefSeq" id="XP_025419679.1"/>
    </source>
</evidence>
<dbReference type="GO" id="GO:0003341">
    <property type="term" value="P:cilium movement"/>
    <property type="evidence" value="ECO:0007669"/>
    <property type="project" value="UniProtKB-ARBA"/>
</dbReference>
<dbReference type="GeneID" id="112689999"/>
<accession>A0A8B8G8Y3</accession>
<dbReference type="OrthoDB" id="1935234at2759"/>
<dbReference type="Proteomes" id="UP000694846">
    <property type="component" value="Unplaced"/>
</dbReference>
<keyword evidence="3" id="KW-0853">WD repeat</keyword>
<dbReference type="Gene3D" id="2.130.10.10">
    <property type="entry name" value="YVTN repeat-like/Quinoprotein amine dehydrogenase"/>
    <property type="match status" value="2"/>
</dbReference>
<keyword evidence="7" id="KW-0966">Cell projection</keyword>
<evidence type="ECO:0000256" key="3">
    <source>
        <dbReference type="ARBA" id="ARBA00022574"/>
    </source>
</evidence>
<dbReference type="InterPro" id="IPR036322">
    <property type="entry name" value="WD40_repeat_dom_sf"/>
</dbReference>
<reference evidence="11" key="1">
    <citation type="submission" date="2025-08" db="UniProtKB">
        <authorList>
            <consortium name="RefSeq"/>
        </authorList>
    </citation>
    <scope>IDENTIFICATION</scope>
    <source>
        <tissue evidence="11">Whole body</tissue>
    </source>
</reference>
<feature type="compositionally biased region" description="Acidic residues" evidence="9">
    <location>
        <begin position="1845"/>
        <end position="1856"/>
    </location>
</feature>
<dbReference type="InterPro" id="IPR011047">
    <property type="entry name" value="Quinoprotein_ADH-like_sf"/>
</dbReference>
<dbReference type="SUPFAM" id="SSF50978">
    <property type="entry name" value="WD40 repeat-like"/>
    <property type="match status" value="1"/>
</dbReference>
<dbReference type="RefSeq" id="XP_025419679.1">
    <property type="nucleotide sequence ID" value="XM_025563894.1"/>
</dbReference>
<dbReference type="InterPro" id="IPR001680">
    <property type="entry name" value="WD40_rpt"/>
</dbReference>
<dbReference type="PANTHER" id="PTHR14885:SF3">
    <property type="entry name" value="CILIA- AND FLAGELLA-ASSOCIATED PROTEIN 44"/>
    <property type="match status" value="1"/>
</dbReference>
<evidence type="ECO:0000256" key="2">
    <source>
        <dbReference type="ARBA" id="ARBA00022490"/>
    </source>
</evidence>
<dbReference type="SMART" id="SM00320">
    <property type="entry name" value="WD40"/>
    <property type="match status" value="5"/>
</dbReference>
<organism evidence="10 11">
    <name type="scientific">Sipha flava</name>
    <name type="common">yellow sugarcane aphid</name>
    <dbReference type="NCBI Taxonomy" id="143950"/>
    <lineage>
        <taxon>Eukaryota</taxon>
        <taxon>Metazoa</taxon>
        <taxon>Ecdysozoa</taxon>
        <taxon>Arthropoda</taxon>
        <taxon>Hexapoda</taxon>
        <taxon>Insecta</taxon>
        <taxon>Pterygota</taxon>
        <taxon>Neoptera</taxon>
        <taxon>Paraneoptera</taxon>
        <taxon>Hemiptera</taxon>
        <taxon>Sternorrhyncha</taxon>
        <taxon>Aphidomorpha</taxon>
        <taxon>Aphidoidea</taxon>
        <taxon>Aphididae</taxon>
        <taxon>Sipha</taxon>
    </lineage>
</organism>
<evidence type="ECO:0000256" key="5">
    <source>
        <dbReference type="ARBA" id="ARBA00023054"/>
    </source>
</evidence>
<keyword evidence="6" id="KW-0206">Cytoskeleton</keyword>
<gene>
    <name evidence="11" type="primary">LOC112689999</name>
</gene>